<protein>
    <recommendedName>
        <fullName evidence="1">Berberine/berberine-like domain-containing protein</fullName>
    </recommendedName>
</protein>
<keyword evidence="3" id="KW-1185">Reference proteome</keyword>
<dbReference type="EMBL" id="SDKM01000026">
    <property type="protein sequence ID" value="RYP84158.1"/>
    <property type="molecule type" value="Genomic_DNA"/>
</dbReference>
<dbReference type="Gene3D" id="3.40.462.20">
    <property type="match status" value="1"/>
</dbReference>
<evidence type="ECO:0000313" key="3">
    <source>
        <dbReference type="Proteomes" id="UP000295198"/>
    </source>
</evidence>
<gene>
    <name evidence="2" type="ORF">EKO23_16960</name>
</gene>
<proteinExistence type="predicted"/>
<dbReference type="Pfam" id="PF08031">
    <property type="entry name" value="BBE"/>
    <property type="match status" value="1"/>
</dbReference>
<organism evidence="2 3">
    <name type="scientific">Nocardioides guangzhouensis</name>
    <dbReference type="NCBI Taxonomy" id="2497878"/>
    <lineage>
        <taxon>Bacteria</taxon>
        <taxon>Bacillati</taxon>
        <taxon>Actinomycetota</taxon>
        <taxon>Actinomycetes</taxon>
        <taxon>Propionibacteriales</taxon>
        <taxon>Nocardioidaceae</taxon>
        <taxon>Nocardioides</taxon>
    </lineage>
</organism>
<reference evidence="2 3" key="1">
    <citation type="submission" date="2019-01" db="EMBL/GenBank/DDBJ databases">
        <title>Nocardioides guangzhouensis sp. nov., an actinobacterium isolated from soil.</title>
        <authorList>
            <person name="Fu Y."/>
            <person name="Cai Y."/>
            <person name="Lin Z."/>
            <person name="Chen P."/>
        </authorList>
    </citation>
    <scope>NUCLEOTIDE SEQUENCE [LARGE SCALE GENOMIC DNA]</scope>
    <source>
        <strain evidence="2 3">130</strain>
    </source>
</reference>
<name>A0A4Q4Z9B9_9ACTN</name>
<dbReference type="GO" id="GO:0050660">
    <property type="term" value="F:flavin adenine dinucleotide binding"/>
    <property type="evidence" value="ECO:0007669"/>
    <property type="project" value="InterPro"/>
</dbReference>
<feature type="domain" description="Berberine/berberine-like" evidence="1">
    <location>
        <begin position="190"/>
        <end position="212"/>
    </location>
</feature>
<dbReference type="RefSeq" id="WP_134719308.1">
    <property type="nucleotide sequence ID" value="NZ_SDKM01000026.1"/>
</dbReference>
<dbReference type="Proteomes" id="UP000295198">
    <property type="component" value="Unassembled WGS sequence"/>
</dbReference>
<dbReference type="InterPro" id="IPR012951">
    <property type="entry name" value="BBE"/>
</dbReference>
<evidence type="ECO:0000259" key="1">
    <source>
        <dbReference type="Pfam" id="PF08031"/>
    </source>
</evidence>
<sequence length="214" mass="22642">MTTWASVIHFPPFPEIPEVVRGKSFMIVLVSFLGSGAEGSRLLEPVRELGPAMDTLATTEPIALATQAMDPDSPLPFRSTTALLDRLTPEAIEEVARLAGPGSPLTLVEFRHVGGALHRAAPGAGARATLPGNVAMLSLGVVPDPALDPAVQEGLRALTQTVAPEKVGDYPNFVMAPTDASSFFDAGTWARLQRVKAAYDPEDVFRGNHQVPPA</sequence>
<comment type="caution">
    <text evidence="2">The sequence shown here is derived from an EMBL/GenBank/DDBJ whole genome shotgun (WGS) entry which is preliminary data.</text>
</comment>
<dbReference type="GO" id="GO:0016491">
    <property type="term" value="F:oxidoreductase activity"/>
    <property type="evidence" value="ECO:0007669"/>
    <property type="project" value="InterPro"/>
</dbReference>
<evidence type="ECO:0000313" key="2">
    <source>
        <dbReference type="EMBL" id="RYP84158.1"/>
    </source>
</evidence>
<dbReference type="AlphaFoldDB" id="A0A4Q4Z9B9"/>
<dbReference type="OrthoDB" id="3682986at2"/>
<accession>A0A4Q4Z9B9</accession>